<feature type="non-terminal residue" evidence="1">
    <location>
        <position position="1"/>
    </location>
</feature>
<comment type="caution">
    <text evidence="1">The sequence shown here is derived from an EMBL/GenBank/DDBJ whole genome shotgun (WGS) entry which is preliminary data.</text>
</comment>
<protein>
    <submittedName>
        <fullName evidence="1">Uncharacterized protein</fullName>
    </submittedName>
</protein>
<reference evidence="1" key="2">
    <citation type="submission" date="2023-05" db="EMBL/GenBank/DDBJ databases">
        <authorList>
            <person name="Fouks B."/>
        </authorList>
    </citation>
    <scope>NUCLEOTIDE SEQUENCE</scope>
    <source>
        <strain evidence="1">Stay&amp;Tobe</strain>
        <tissue evidence="1">Testes</tissue>
    </source>
</reference>
<organism evidence="1 2">
    <name type="scientific">Diploptera punctata</name>
    <name type="common">Pacific beetle cockroach</name>
    <dbReference type="NCBI Taxonomy" id="6984"/>
    <lineage>
        <taxon>Eukaryota</taxon>
        <taxon>Metazoa</taxon>
        <taxon>Ecdysozoa</taxon>
        <taxon>Arthropoda</taxon>
        <taxon>Hexapoda</taxon>
        <taxon>Insecta</taxon>
        <taxon>Pterygota</taxon>
        <taxon>Neoptera</taxon>
        <taxon>Polyneoptera</taxon>
        <taxon>Dictyoptera</taxon>
        <taxon>Blattodea</taxon>
        <taxon>Blaberoidea</taxon>
        <taxon>Blaberidae</taxon>
        <taxon>Diplopterinae</taxon>
        <taxon>Diploptera</taxon>
    </lineage>
</organism>
<reference evidence="1" key="1">
    <citation type="journal article" date="2023" name="IScience">
        <title>Live-bearing cockroach genome reveals convergent evolutionary mechanisms linked to viviparity in insects and beyond.</title>
        <authorList>
            <person name="Fouks B."/>
            <person name="Harrison M.C."/>
            <person name="Mikhailova A.A."/>
            <person name="Marchal E."/>
            <person name="English S."/>
            <person name="Carruthers M."/>
            <person name="Jennings E.C."/>
            <person name="Chiamaka E.L."/>
            <person name="Frigard R.A."/>
            <person name="Pippel M."/>
            <person name="Attardo G.M."/>
            <person name="Benoit J.B."/>
            <person name="Bornberg-Bauer E."/>
            <person name="Tobe S.S."/>
        </authorList>
    </citation>
    <scope>NUCLEOTIDE SEQUENCE</scope>
    <source>
        <strain evidence="1">Stay&amp;Tobe</strain>
    </source>
</reference>
<proteinExistence type="predicted"/>
<dbReference type="EMBL" id="JASPKZ010007249">
    <property type="protein sequence ID" value="KAJ9585782.1"/>
    <property type="molecule type" value="Genomic_DNA"/>
</dbReference>
<accession>A0AAD7ZTG5</accession>
<feature type="non-terminal residue" evidence="1">
    <location>
        <position position="57"/>
    </location>
</feature>
<dbReference type="AlphaFoldDB" id="A0AAD7ZTG5"/>
<sequence length="57" mass="6806">IFPIRICNPWNPVVIKKVDRKLNQAIGKTQAPYRYQANKLFSSPRKLVYTYNMYPYV</sequence>
<evidence type="ECO:0000313" key="2">
    <source>
        <dbReference type="Proteomes" id="UP001233999"/>
    </source>
</evidence>
<name>A0AAD7ZTG5_DIPPU</name>
<dbReference type="Proteomes" id="UP001233999">
    <property type="component" value="Unassembled WGS sequence"/>
</dbReference>
<keyword evidence="2" id="KW-1185">Reference proteome</keyword>
<evidence type="ECO:0000313" key="1">
    <source>
        <dbReference type="EMBL" id="KAJ9585782.1"/>
    </source>
</evidence>
<gene>
    <name evidence="1" type="ORF">L9F63_002419</name>
</gene>